<dbReference type="NCBIfam" id="TIGR00756">
    <property type="entry name" value="PPR"/>
    <property type="match status" value="2"/>
</dbReference>
<proteinExistence type="evidence at transcript level"/>
<evidence type="ECO:0000313" key="4">
    <source>
        <dbReference type="EMBL" id="AFK47046.1"/>
    </source>
</evidence>
<organism evidence="4">
    <name type="scientific">Lotus japonicus</name>
    <name type="common">Lotus corniculatus var. japonicus</name>
    <dbReference type="NCBI Taxonomy" id="34305"/>
    <lineage>
        <taxon>Eukaryota</taxon>
        <taxon>Viridiplantae</taxon>
        <taxon>Streptophyta</taxon>
        <taxon>Embryophyta</taxon>
        <taxon>Tracheophyta</taxon>
        <taxon>Spermatophyta</taxon>
        <taxon>Magnoliopsida</taxon>
        <taxon>eudicotyledons</taxon>
        <taxon>Gunneridae</taxon>
        <taxon>Pentapetalae</taxon>
        <taxon>rosids</taxon>
        <taxon>fabids</taxon>
        <taxon>Fabales</taxon>
        <taxon>Fabaceae</taxon>
        <taxon>Papilionoideae</taxon>
        <taxon>50 kb inversion clade</taxon>
        <taxon>NPAAA clade</taxon>
        <taxon>Hologalegina</taxon>
        <taxon>robinioid clade</taxon>
        <taxon>Loteae</taxon>
        <taxon>Lotus</taxon>
    </lineage>
</organism>
<dbReference type="InterPro" id="IPR002885">
    <property type="entry name" value="PPR_rpt"/>
</dbReference>
<dbReference type="Gene3D" id="1.25.40.10">
    <property type="entry name" value="Tetratricopeptide repeat domain"/>
    <property type="match status" value="3"/>
</dbReference>
<comment type="similarity">
    <text evidence="1">Belongs to the PPR family. P subfamily.</text>
</comment>
<dbReference type="AlphaFoldDB" id="I3T3F4"/>
<evidence type="ECO:0000256" key="3">
    <source>
        <dbReference type="PROSITE-ProRule" id="PRU00708"/>
    </source>
</evidence>
<dbReference type="InterPro" id="IPR011990">
    <property type="entry name" value="TPR-like_helical_dom_sf"/>
</dbReference>
<dbReference type="GO" id="GO:0003729">
    <property type="term" value="F:mRNA binding"/>
    <property type="evidence" value="ECO:0007669"/>
    <property type="project" value="UniProtKB-ARBA"/>
</dbReference>
<accession>I3T3F4</accession>
<dbReference type="PANTHER" id="PTHR45717">
    <property type="entry name" value="OS12G0527900 PROTEIN"/>
    <property type="match status" value="1"/>
</dbReference>
<feature type="repeat" description="PPR" evidence="3">
    <location>
        <begin position="344"/>
        <end position="378"/>
    </location>
</feature>
<evidence type="ECO:0008006" key="5">
    <source>
        <dbReference type="Google" id="ProtNLM"/>
    </source>
</evidence>
<name>I3T3F4_LOTJA</name>
<evidence type="ECO:0000256" key="2">
    <source>
        <dbReference type="ARBA" id="ARBA00022737"/>
    </source>
</evidence>
<dbReference type="Pfam" id="PF13041">
    <property type="entry name" value="PPR_2"/>
    <property type="match status" value="1"/>
</dbReference>
<dbReference type="SUPFAM" id="SSF48452">
    <property type="entry name" value="TPR-like"/>
    <property type="match status" value="1"/>
</dbReference>
<dbReference type="PROSITE" id="PS51375">
    <property type="entry name" value="PPR"/>
    <property type="match status" value="2"/>
</dbReference>
<protein>
    <recommendedName>
        <fullName evidence="5">Pentacotripeptide-repeat region of PRORP domain-containing protein</fullName>
    </recommendedName>
</protein>
<sequence length="496" mass="57032">MMLLRSRRKQHFNMSLVSRPFPLYYSTEAPVDFSALETRVLKSGDPRTPMAPILNQWVEGGGDITQIQLQRLITRLAYFRRFTHALQVSEWMSNERNYDLSSGLIAKRIHLISKVHGLKKAEDFFQGIPDDKRGFKIYASLLSCYAEHKSLEEAEAIMKKIKELRPMHLTVCYNILLKLYAQKGKYEKLDRLMQEMKENDLCNGATFTIRLNAYVAAKDVEGMEKLLMQMEADPMATVDWYTYSTAANGYLKAGNVEKALAALKKSEQSVKGKKLRLAYESLQSTYAAIGNKDEVYRLWNRIKNLQNCWNSSYICMLSSLLKLDDFDGAEKILAEWESEHKNFDTRIPNLMITAYCKRGLLDKAEAYIQKLLDSGKKLDGSSWDRMAAGYHMDNDMEKAVQTMKKAILANRPGWRPSPSTLVACITYLKEKLDLESALEILKLCKEDGHIKITTYDGLVSYAHGEIPDKEALDLMKRDYQMDGKKLWENIKDEHRT</sequence>
<feature type="repeat" description="PPR" evidence="3">
    <location>
        <begin position="169"/>
        <end position="203"/>
    </location>
</feature>
<dbReference type="Pfam" id="PF01535">
    <property type="entry name" value="PPR"/>
    <property type="match status" value="4"/>
</dbReference>
<evidence type="ECO:0000256" key="1">
    <source>
        <dbReference type="ARBA" id="ARBA00007626"/>
    </source>
</evidence>
<dbReference type="PANTHER" id="PTHR45717:SF10">
    <property type="entry name" value="OS10G0501000 PROTEIN"/>
    <property type="match status" value="1"/>
</dbReference>
<keyword evidence="2" id="KW-0677">Repeat</keyword>
<dbReference type="EMBL" id="BT147252">
    <property type="protein sequence ID" value="AFK47046.1"/>
    <property type="molecule type" value="mRNA"/>
</dbReference>
<dbReference type="GO" id="GO:0005739">
    <property type="term" value="C:mitochondrion"/>
    <property type="evidence" value="ECO:0007669"/>
    <property type="project" value="TreeGrafter"/>
</dbReference>
<reference evidence="4" key="1">
    <citation type="submission" date="2012-05" db="EMBL/GenBank/DDBJ databases">
        <authorList>
            <person name="Krishnakumar V."/>
            <person name="Cheung F."/>
            <person name="Xiao Y."/>
            <person name="Chan A."/>
            <person name="Moskal W.A."/>
            <person name="Town C.D."/>
        </authorList>
    </citation>
    <scope>NUCLEOTIDE SEQUENCE</scope>
</reference>